<evidence type="ECO:0008006" key="4">
    <source>
        <dbReference type="Google" id="ProtNLM"/>
    </source>
</evidence>
<proteinExistence type="predicted"/>
<gene>
    <name evidence="2" type="ORF">DND132_1423</name>
</gene>
<accession>F0JDU9</accession>
<organism evidence="2 3">
    <name type="scientific">Pseudodesulfovibrio mercurii</name>
    <dbReference type="NCBI Taxonomy" id="641491"/>
    <lineage>
        <taxon>Bacteria</taxon>
        <taxon>Pseudomonadati</taxon>
        <taxon>Thermodesulfobacteriota</taxon>
        <taxon>Desulfovibrionia</taxon>
        <taxon>Desulfovibrionales</taxon>
        <taxon>Desulfovibrionaceae</taxon>
    </lineage>
</organism>
<evidence type="ECO:0000256" key="1">
    <source>
        <dbReference type="SAM" id="MobiDB-lite"/>
    </source>
</evidence>
<keyword evidence="3" id="KW-1185">Reference proteome</keyword>
<dbReference type="STRING" id="641491.DND132_1423"/>
<reference evidence="2 3" key="1">
    <citation type="journal article" date="2011" name="J. Bacteriol.">
        <title>Genome sequence of the mercury-methylating strain Desulfovibrio desulfuricans ND132.</title>
        <authorList>
            <person name="Brown S.D."/>
            <person name="Gilmour C.C."/>
            <person name="Kucken A.M."/>
            <person name="Wall J.D."/>
            <person name="Elias D.A."/>
            <person name="Brandt C.C."/>
            <person name="Podar M."/>
            <person name="Chertkov O."/>
            <person name="Held B."/>
            <person name="Bruce D.C."/>
            <person name="Detter J.C."/>
            <person name="Tapia R."/>
            <person name="Han C.S."/>
            <person name="Goodwin L.A."/>
            <person name="Cheng J.F."/>
            <person name="Pitluck S."/>
            <person name="Woyke T."/>
            <person name="Mikhailova N."/>
            <person name="Ivanova N.N."/>
            <person name="Han J."/>
            <person name="Lucas S."/>
            <person name="Lapidus A.L."/>
            <person name="Land M.L."/>
            <person name="Hauser L.J."/>
            <person name="Palumbo A.V."/>
        </authorList>
    </citation>
    <scope>NUCLEOTIDE SEQUENCE [LARGE SCALE GENOMIC DNA]</scope>
    <source>
        <strain evidence="2 3">ND132</strain>
    </source>
</reference>
<dbReference type="HOGENOM" id="CLU_996494_0_0_7"/>
<dbReference type="InterPro" id="IPR005358">
    <property type="entry name" value="Puta_zinc/iron-chelating_dom"/>
</dbReference>
<feature type="compositionally biased region" description="Basic residues" evidence="1">
    <location>
        <begin position="1"/>
        <end position="17"/>
    </location>
</feature>
<dbReference type="eggNOG" id="COG0727">
    <property type="taxonomic scope" value="Bacteria"/>
</dbReference>
<evidence type="ECO:0000313" key="3">
    <source>
        <dbReference type="Proteomes" id="UP000007845"/>
    </source>
</evidence>
<dbReference type="Proteomes" id="UP000007845">
    <property type="component" value="Chromosome"/>
</dbReference>
<dbReference type="Pfam" id="PF03692">
    <property type="entry name" value="CxxCxxCC"/>
    <property type="match status" value="1"/>
</dbReference>
<dbReference type="OrthoDB" id="9810361at2"/>
<sequence>MAARSRSRPGGRRHPGRVVHGVPPLSAPPPAAQLDDLADTVARERMERFASALLPGLLLEGEGGPDEGSGPRIKDLCLAVRDAYDRLDALFAELTLDPPLACKAGCVHCCCNQVALTEPEALFLGQYLLETRDRGRLLDLETRTRALVEDLKGKSWQDIGMIRHRLPCLFLENGGCSVYPARPLACRGWNSVDVGRCVQSNLSENALTMIENHPIVRRLADAVQNGLLRGAAALNLEAGYLLMARAVLLLLEGGAERGVLDRTADWLRGAPFFGRKRTW</sequence>
<evidence type="ECO:0000313" key="2">
    <source>
        <dbReference type="EMBL" id="EGB14631.1"/>
    </source>
</evidence>
<dbReference type="EMBL" id="CP003220">
    <property type="protein sequence ID" value="EGB14631.1"/>
    <property type="molecule type" value="Genomic_DNA"/>
</dbReference>
<dbReference type="KEGG" id="ddn:DND132_1423"/>
<protein>
    <recommendedName>
        <fullName evidence="4">YkgJ family cysteine cluster protein</fullName>
    </recommendedName>
</protein>
<dbReference type="AlphaFoldDB" id="F0JDU9"/>
<feature type="region of interest" description="Disordered" evidence="1">
    <location>
        <begin position="1"/>
        <end position="30"/>
    </location>
</feature>
<name>F0JDU9_9BACT</name>